<dbReference type="InterPro" id="IPR020895">
    <property type="entry name" value="Frataxin_CS"/>
</dbReference>
<comment type="subcellular location">
    <subcellularLocation>
        <location evidence="1">Mitochondrion</location>
    </subcellularLocation>
</comment>
<keyword evidence="7" id="KW-0809">Transit peptide</keyword>
<dbReference type="PROSITE" id="PS50810">
    <property type="entry name" value="FRATAXIN_2"/>
    <property type="match status" value="1"/>
</dbReference>
<evidence type="ECO:0000256" key="7">
    <source>
        <dbReference type="ARBA" id="ARBA00022946"/>
    </source>
</evidence>
<dbReference type="Pfam" id="PF01491">
    <property type="entry name" value="Frataxin_Cyay"/>
    <property type="match status" value="1"/>
</dbReference>
<accession>A0A5E4R5U0</accession>
<evidence type="ECO:0000313" key="16">
    <source>
        <dbReference type="Proteomes" id="UP000324832"/>
    </source>
</evidence>
<dbReference type="SUPFAM" id="SSF51069">
    <property type="entry name" value="Carbonic anhydrase"/>
    <property type="match status" value="1"/>
</dbReference>
<dbReference type="PANTHER" id="PTHR16821">
    <property type="entry name" value="FRATAXIN"/>
    <property type="match status" value="1"/>
</dbReference>
<evidence type="ECO:0000256" key="8">
    <source>
        <dbReference type="ARBA" id="ARBA00023002"/>
    </source>
</evidence>
<proteinExistence type="inferred from homology"/>
<dbReference type="AlphaFoldDB" id="A0A5E4R5U0"/>
<feature type="region of interest" description="Disordered" evidence="13">
    <location>
        <begin position="1"/>
        <end position="25"/>
    </location>
</feature>
<keyword evidence="9" id="KW-0408">Iron</keyword>
<dbReference type="GO" id="GO:0006879">
    <property type="term" value="P:intracellular iron ion homeostasis"/>
    <property type="evidence" value="ECO:0007669"/>
    <property type="project" value="UniProtKB-KW"/>
</dbReference>
<evidence type="ECO:0000256" key="13">
    <source>
        <dbReference type="SAM" id="MobiDB-lite"/>
    </source>
</evidence>
<evidence type="ECO:0000256" key="10">
    <source>
        <dbReference type="ARBA" id="ARBA00023065"/>
    </source>
</evidence>
<keyword evidence="6" id="KW-0410">Iron transport</keyword>
<feature type="compositionally biased region" description="Polar residues" evidence="13">
    <location>
        <begin position="1"/>
        <end position="11"/>
    </location>
</feature>
<evidence type="ECO:0000256" key="11">
    <source>
        <dbReference type="ARBA" id="ARBA00023128"/>
    </source>
</evidence>
<gene>
    <name evidence="15" type="ORF">LSINAPIS_LOCUS14383</name>
</gene>
<dbReference type="EMBL" id="FZQP02006882">
    <property type="protein sequence ID" value="VVD04680.1"/>
    <property type="molecule type" value="Genomic_DNA"/>
</dbReference>
<evidence type="ECO:0000256" key="6">
    <source>
        <dbReference type="ARBA" id="ARBA00022496"/>
    </source>
</evidence>
<dbReference type="PROSITE" id="PS01344">
    <property type="entry name" value="FRATAXIN_1"/>
    <property type="match status" value="1"/>
</dbReference>
<dbReference type="SUPFAM" id="SSF55387">
    <property type="entry name" value="Frataxin/Nqo15-like"/>
    <property type="match status" value="1"/>
</dbReference>
<dbReference type="EC" id="1.16.3.1" evidence="3"/>
<dbReference type="InterPro" id="IPR002908">
    <property type="entry name" value="Frataxin/CyaY"/>
</dbReference>
<feature type="domain" description="Alpha-carbonic anhydrase" evidence="14">
    <location>
        <begin position="1"/>
        <end position="213"/>
    </location>
</feature>
<dbReference type="PRINTS" id="PR00904">
    <property type="entry name" value="FRATAXIN"/>
</dbReference>
<dbReference type="PROSITE" id="PS51144">
    <property type="entry name" value="ALPHA_CA_2"/>
    <property type="match status" value="1"/>
</dbReference>
<dbReference type="Pfam" id="PF00194">
    <property type="entry name" value="Carb_anhydrase"/>
    <property type="match status" value="1"/>
</dbReference>
<dbReference type="Gene3D" id="3.30.920.10">
    <property type="entry name" value="Frataxin/CyaY"/>
    <property type="match status" value="1"/>
</dbReference>
<dbReference type="GO" id="GO:0005739">
    <property type="term" value="C:mitochondrion"/>
    <property type="evidence" value="ECO:0007669"/>
    <property type="project" value="UniProtKB-SubCell"/>
</dbReference>
<comment type="catalytic activity">
    <reaction evidence="12">
        <text>4 Fe(2+) + O2 + 4 H(+) = 4 Fe(3+) + 2 H2O</text>
        <dbReference type="Rhea" id="RHEA:11148"/>
        <dbReference type="ChEBI" id="CHEBI:15377"/>
        <dbReference type="ChEBI" id="CHEBI:15378"/>
        <dbReference type="ChEBI" id="CHEBI:15379"/>
        <dbReference type="ChEBI" id="CHEBI:29033"/>
        <dbReference type="ChEBI" id="CHEBI:29034"/>
        <dbReference type="EC" id="1.16.3.1"/>
    </reaction>
</comment>
<name>A0A5E4R5U0_9NEOP</name>
<evidence type="ECO:0000256" key="5">
    <source>
        <dbReference type="ARBA" id="ARBA00022448"/>
    </source>
</evidence>
<evidence type="ECO:0000256" key="3">
    <source>
        <dbReference type="ARBA" id="ARBA00013107"/>
    </source>
</evidence>
<evidence type="ECO:0000256" key="4">
    <source>
        <dbReference type="ARBA" id="ARBA00022434"/>
    </source>
</evidence>
<dbReference type="GO" id="GO:0051537">
    <property type="term" value="F:2 iron, 2 sulfur cluster binding"/>
    <property type="evidence" value="ECO:0007669"/>
    <property type="project" value="TreeGrafter"/>
</dbReference>
<keyword evidence="4" id="KW-0409">Iron storage</keyword>
<dbReference type="InterPro" id="IPR001148">
    <property type="entry name" value="CA_dom"/>
</dbReference>
<evidence type="ECO:0000256" key="2">
    <source>
        <dbReference type="ARBA" id="ARBA00008183"/>
    </source>
</evidence>
<keyword evidence="5" id="KW-0813">Transport</keyword>
<dbReference type="SMART" id="SM01219">
    <property type="entry name" value="Frataxin_Cyay"/>
    <property type="match status" value="1"/>
</dbReference>
<dbReference type="SMART" id="SM01057">
    <property type="entry name" value="Carb_anhydrase"/>
    <property type="match status" value="1"/>
</dbReference>
<comment type="similarity">
    <text evidence="2">Belongs to the frataxin family.</text>
</comment>
<dbReference type="Proteomes" id="UP000324832">
    <property type="component" value="Unassembled WGS sequence"/>
</dbReference>
<keyword evidence="10" id="KW-0406">Ion transport</keyword>
<protein>
    <recommendedName>
        <fullName evidence="3">ferroxidase</fullName>
        <ecNumber evidence="3">1.16.3.1</ecNumber>
    </recommendedName>
</protein>
<dbReference type="InterPro" id="IPR017789">
    <property type="entry name" value="Frataxin"/>
</dbReference>
<organism evidence="15 16">
    <name type="scientific">Leptidea sinapis</name>
    <dbReference type="NCBI Taxonomy" id="189913"/>
    <lineage>
        <taxon>Eukaryota</taxon>
        <taxon>Metazoa</taxon>
        <taxon>Ecdysozoa</taxon>
        <taxon>Arthropoda</taxon>
        <taxon>Hexapoda</taxon>
        <taxon>Insecta</taxon>
        <taxon>Pterygota</taxon>
        <taxon>Neoptera</taxon>
        <taxon>Endopterygota</taxon>
        <taxon>Lepidoptera</taxon>
        <taxon>Glossata</taxon>
        <taxon>Ditrysia</taxon>
        <taxon>Papilionoidea</taxon>
        <taxon>Pieridae</taxon>
        <taxon>Dismorphiinae</taxon>
        <taxon>Leptidea</taxon>
    </lineage>
</organism>
<dbReference type="GO" id="GO:0008199">
    <property type="term" value="F:ferric iron binding"/>
    <property type="evidence" value="ECO:0007669"/>
    <property type="project" value="InterPro"/>
</dbReference>
<evidence type="ECO:0000256" key="1">
    <source>
        <dbReference type="ARBA" id="ARBA00004173"/>
    </source>
</evidence>
<keyword evidence="11" id="KW-0496">Mitochondrion</keyword>
<dbReference type="GO" id="GO:0006826">
    <property type="term" value="P:iron ion transport"/>
    <property type="evidence" value="ECO:0007669"/>
    <property type="project" value="UniProtKB-KW"/>
</dbReference>
<dbReference type="PANTHER" id="PTHR16821:SF2">
    <property type="entry name" value="FRATAXIN, MITOCHONDRIAL"/>
    <property type="match status" value="1"/>
</dbReference>
<evidence type="ECO:0000256" key="9">
    <source>
        <dbReference type="ARBA" id="ARBA00023004"/>
    </source>
</evidence>
<sequence length="350" mass="40988">MNTQGTQQPAATTILDDDEESDEEKYKPPFGTLEWIYYWSKHDGHLPTPIDVSITDSIKYICPDLKWYNFDVYPHKVKLTNTGYTDSFSLGSKHVTFFKADYLTQEEAFKHHDGVVMMCYLIKEAKTQTKVGPYPMSHLLPMFYEDYFLYWGSLTSVRGHSYVVRWIIPRKSIYASLDQMKEFRKLWDPWDEPNLRNFRPLQERQNRQILFINPHWNQYNSLLPTARVLPEESISELSPEYKTKLWMLPPQNAYMIPEPEENVDTGPEEDGVLTIFLGPEHGTYVINRQTPNKQIWLSSPVSGPKRYDLALENGGYWVYKHDGVTLHKLLQSEISKIIEKADFSNCAHFK</sequence>
<dbReference type="GO" id="GO:0008198">
    <property type="term" value="F:ferrous iron binding"/>
    <property type="evidence" value="ECO:0007669"/>
    <property type="project" value="TreeGrafter"/>
</dbReference>
<evidence type="ECO:0000259" key="14">
    <source>
        <dbReference type="PROSITE" id="PS51144"/>
    </source>
</evidence>
<dbReference type="GO" id="GO:0016226">
    <property type="term" value="P:iron-sulfur cluster assembly"/>
    <property type="evidence" value="ECO:0007669"/>
    <property type="project" value="InterPro"/>
</dbReference>
<dbReference type="NCBIfam" id="TIGR03422">
    <property type="entry name" value="mito_frataxin"/>
    <property type="match status" value="1"/>
</dbReference>
<dbReference type="GO" id="GO:0034986">
    <property type="term" value="F:iron chaperone activity"/>
    <property type="evidence" value="ECO:0007669"/>
    <property type="project" value="TreeGrafter"/>
</dbReference>
<dbReference type="GO" id="GO:0004322">
    <property type="term" value="F:ferroxidase activity"/>
    <property type="evidence" value="ECO:0007669"/>
    <property type="project" value="UniProtKB-EC"/>
</dbReference>
<keyword evidence="16" id="KW-1185">Reference proteome</keyword>
<dbReference type="InterPro" id="IPR036398">
    <property type="entry name" value="CA_dom_sf"/>
</dbReference>
<dbReference type="InterPro" id="IPR036524">
    <property type="entry name" value="Frataxin/CyaY_sf"/>
</dbReference>
<reference evidence="15 16" key="1">
    <citation type="submission" date="2017-07" db="EMBL/GenBank/DDBJ databases">
        <authorList>
            <person name="Talla V."/>
            <person name="Backstrom N."/>
        </authorList>
    </citation>
    <scope>NUCLEOTIDE SEQUENCE [LARGE SCALE GENOMIC DNA]</scope>
</reference>
<dbReference type="Gene3D" id="3.10.200.10">
    <property type="entry name" value="Alpha carbonic anhydrase"/>
    <property type="match status" value="1"/>
</dbReference>
<evidence type="ECO:0000256" key="12">
    <source>
        <dbReference type="ARBA" id="ARBA00047990"/>
    </source>
</evidence>
<evidence type="ECO:0000313" key="15">
    <source>
        <dbReference type="EMBL" id="VVD04680.1"/>
    </source>
</evidence>
<keyword evidence="8" id="KW-0560">Oxidoreductase</keyword>